<evidence type="ECO:0000313" key="7">
    <source>
        <dbReference type="Proteomes" id="UP000318833"/>
    </source>
</evidence>
<organism evidence="6 7">
    <name type="scientific">Aquimarina algiphila</name>
    <dbReference type="NCBI Taxonomy" id="2047982"/>
    <lineage>
        <taxon>Bacteria</taxon>
        <taxon>Pseudomonadati</taxon>
        <taxon>Bacteroidota</taxon>
        <taxon>Flavobacteriia</taxon>
        <taxon>Flavobacteriales</taxon>
        <taxon>Flavobacteriaceae</taxon>
        <taxon>Aquimarina</taxon>
    </lineage>
</organism>
<dbReference type="SUPFAM" id="SSF46689">
    <property type="entry name" value="Homeodomain-like"/>
    <property type="match status" value="1"/>
</dbReference>
<feature type="transmembrane region" description="Helical" evidence="4">
    <location>
        <begin position="76"/>
        <end position="94"/>
    </location>
</feature>
<keyword evidence="4" id="KW-0472">Membrane</keyword>
<dbReference type="InterPro" id="IPR018060">
    <property type="entry name" value="HTH_AraC"/>
</dbReference>
<feature type="transmembrane region" description="Helical" evidence="4">
    <location>
        <begin position="139"/>
        <end position="159"/>
    </location>
</feature>
<comment type="caution">
    <text evidence="6">The sequence shown here is derived from an EMBL/GenBank/DDBJ whole genome shotgun (WGS) entry which is preliminary data.</text>
</comment>
<dbReference type="PANTHER" id="PTHR43280:SF29">
    <property type="entry name" value="ARAC-FAMILY TRANSCRIPTIONAL REGULATOR"/>
    <property type="match status" value="1"/>
</dbReference>
<feature type="transmembrane region" description="Helical" evidence="4">
    <location>
        <begin position="207"/>
        <end position="232"/>
    </location>
</feature>
<dbReference type="PRINTS" id="PR00032">
    <property type="entry name" value="HTHARAC"/>
</dbReference>
<dbReference type="Gene3D" id="1.10.10.60">
    <property type="entry name" value="Homeodomain-like"/>
    <property type="match status" value="1"/>
</dbReference>
<dbReference type="Proteomes" id="UP000318833">
    <property type="component" value="Unassembled WGS sequence"/>
</dbReference>
<dbReference type="AlphaFoldDB" id="A0A554VDH5"/>
<dbReference type="InterPro" id="IPR009057">
    <property type="entry name" value="Homeodomain-like_sf"/>
</dbReference>
<evidence type="ECO:0000256" key="1">
    <source>
        <dbReference type="ARBA" id="ARBA00023015"/>
    </source>
</evidence>
<evidence type="ECO:0000259" key="5">
    <source>
        <dbReference type="PROSITE" id="PS01124"/>
    </source>
</evidence>
<feature type="transmembrane region" description="Helical" evidence="4">
    <location>
        <begin position="6"/>
        <end position="26"/>
    </location>
</feature>
<evidence type="ECO:0000256" key="2">
    <source>
        <dbReference type="ARBA" id="ARBA00023125"/>
    </source>
</evidence>
<feature type="domain" description="HTH araC/xylS-type" evidence="5">
    <location>
        <begin position="269"/>
        <end position="360"/>
    </location>
</feature>
<dbReference type="SMART" id="SM00342">
    <property type="entry name" value="HTH_ARAC"/>
    <property type="match status" value="1"/>
</dbReference>
<gene>
    <name evidence="6" type="ORF">FOF46_24380</name>
</gene>
<sequence length="364" mass="42390">MGLTSLILNVIITYGTCQAFFIAFILLKSDNKTLFKNLFASLLIIEGITLFERLLVETQLILSIPHLLGISYPISFLKPPLMLFMTLAITIKGFKLSKKMYLHFIPFGLILLSNLPFYFLNGIEKLETIKVFMEKVPSFQSFDFYFSLSFFVYIGVYIYSSIKKLTHFKLQVTNNVLVNWYHIVLSIYSVFLVLHLMYFIIQPIGKYNFALVNQMSMLVMTFIIQAVAYKLIDKSTIFSSKTPDLSDLQKRKKDEILIANKFEIDKIYLDDTLNLQRFSESVALPSAYVSEIINQKFNYSFKKLLNQYRLNEAKKIMQKANGEKIKLIEIAFECGFNNKVSFYRTFKEFEGISPSEYLEKIKRN</sequence>
<accession>A0A554VDH5</accession>
<dbReference type="InterPro" id="IPR020449">
    <property type="entry name" value="Tscrpt_reg_AraC-type_HTH"/>
</dbReference>
<name>A0A554VDH5_9FLAO</name>
<reference evidence="6 7" key="1">
    <citation type="submission" date="2019-07" db="EMBL/GenBank/DDBJ databases">
        <title>The draft genome sequence of Aquimarina algiphila M91.</title>
        <authorList>
            <person name="Meng X."/>
        </authorList>
    </citation>
    <scope>NUCLEOTIDE SEQUENCE [LARGE SCALE GENOMIC DNA]</scope>
    <source>
        <strain evidence="6 7">M91</strain>
    </source>
</reference>
<dbReference type="GO" id="GO:0003700">
    <property type="term" value="F:DNA-binding transcription factor activity"/>
    <property type="evidence" value="ECO:0007669"/>
    <property type="project" value="InterPro"/>
</dbReference>
<dbReference type="PROSITE" id="PS00041">
    <property type="entry name" value="HTH_ARAC_FAMILY_1"/>
    <property type="match status" value="1"/>
</dbReference>
<dbReference type="GO" id="GO:0043565">
    <property type="term" value="F:sequence-specific DNA binding"/>
    <property type="evidence" value="ECO:0007669"/>
    <property type="project" value="InterPro"/>
</dbReference>
<dbReference type="OrthoDB" id="5492415at2"/>
<feature type="transmembrane region" description="Helical" evidence="4">
    <location>
        <begin position="101"/>
        <end position="119"/>
    </location>
</feature>
<protein>
    <submittedName>
        <fullName evidence="6">AraC family transcriptional regulator</fullName>
    </submittedName>
</protein>
<keyword evidence="2" id="KW-0238">DNA-binding</keyword>
<evidence type="ECO:0000313" key="6">
    <source>
        <dbReference type="EMBL" id="TSE04966.1"/>
    </source>
</evidence>
<keyword evidence="7" id="KW-1185">Reference proteome</keyword>
<feature type="transmembrane region" description="Helical" evidence="4">
    <location>
        <begin position="180"/>
        <end position="201"/>
    </location>
</feature>
<evidence type="ECO:0000256" key="3">
    <source>
        <dbReference type="ARBA" id="ARBA00023163"/>
    </source>
</evidence>
<proteinExistence type="predicted"/>
<dbReference type="InterPro" id="IPR018062">
    <property type="entry name" value="HTH_AraC-typ_CS"/>
</dbReference>
<dbReference type="PANTHER" id="PTHR43280">
    <property type="entry name" value="ARAC-FAMILY TRANSCRIPTIONAL REGULATOR"/>
    <property type="match status" value="1"/>
</dbReference>
<keyword evidence="3" id="KW-0804">Transcription</keyword>
<feature type="transmembrane region" description="Helical" evidence="4">
    <location>
        <begin position="38"/>
        <end position="56"/>
    </location>
</feature>
<dbReference type="Pfam" id="PF12833">
    <property type="entry name" value="HTH_18"/>
    <property type="match status" value="1"/>
</dbReference>
<keyword evidence="4" id="KW-0812">Transmembrane</keyword>
<evidence type="ECO:0000256" key="4">
    <source>
        <dbReference type="SAM" id="Phobius"/>
    </source>
</evidence>
<keyword evidence="1" id="KW-0805">Transcription regulation</keyword>
<dbReference type="PROSITE" id="PS01124">
    <property type="entry name" value="HTH_ARAC_FAMILY_2"/>
    <property type="match status" value="1"/>
</dbReference>
<dbReference type="EMBL" id="VLNR01000068">
    <property type="protein sequence ID" value="TSE04966.1"/>
    <property type="molecule type" value="Genomic_DNA"/>
</dbReference>
<keyword evidence="4" id="KW-1133">Transmembrane helix</keyword>